<dbReference type="AlphaFoldDB" id="A0AAW4MXL3"/>
<proteinExistence type="predicted"/>
<evidence type="ECO:0000313" key="4">
    <source>
        <dbReference type="Proteomes" id="UP001197492"/>
    </source>
</evidence>
<comment type="caution">
    <text evidence="1">The sequence shown here is derived from an EMBL/GenBank/DDBJ whole genome shotgun (WGS) entry which is preliminary data.</text>
</comment>
<gene>
    <name evidence="1" type="ORF">KSV97_04835</name>
    <name evidence="2" type="ORF">KSW06_05200</name>
</gene>
<dbReference type="RefSeq" id="WP_217747456.1">
    <property type="nucleotide sequence ID" value="NZ_JAHOEB010000024.1"/>
</dbReference>
<dbReference type="GO" id="GO:0006313">
    <property type="term" value="P:DNA transposition"/>
    <property type="evidence" value="ECO:0007669"/>
    <property type="project" value="InterPro"/>
</dbReference>
<dbReference type="Proteomes" id="UP001197492">
    <property type="component" value="Unassembled WGS sequence"/>
</dbReference>
<dbReference type="Proteomes" id="UP001196408">
    <property type="component" value="Unassembled WGS sequence"/>
</dbReference>
<evidence type="ECO:0000313" key="3">
    <source>
        <dbReference type="Proteomes" id="UP001196408"/>
    </source>
</evidence>
<evidence type="ECO:0000313" key="1">
    <source>
        <dbReference type="EMBL" id="MBV3382569.1"/>
    </source>
</evidence>
<dbReference type="Pfam" id="PF01527">
    <property type="entry name" value="HTH_Tnp_1"/>
    <property type="match status" value="1"/>
</dbReference>
<accession>A0AAW4MXL3</accession>
<reference evidence="1 4" key="1">
    <citation type="submission" date="2021-06" db="EMBL/GenBank/DDBJ databases">
        <title>Collection of gut derived symbiotic bacterial strains cultured from healthy donors.</title>
        <authorList>
            <person name="Lin H."/>
            <person name="Littmann E."/>
            <person name="Pamer E.G."/>
        </authorList>
    </citation>
    <scope>NUCLEOTIDE SEQUENCE</scope>
    <source>
        <strain evidence="2 4">MSK.21.70</strain>
        <strain evidence="1">MSK.21.82</strain>
    </source>
</reference>
<sequence length="48" mass="5377">MGRKSKFSKKQKIEICRRYLDSSASVISLAEEINVSCLASLYLVLKGI</sequence>
<organism evidence="1 3">
    <name type="scientific">Catenibacterium mitsuokai</name>
    <dbReference type="NCBI Taxonomy" id="100886"/>
    <lineage>
        <taxon>Bacteria</taxon>
        <taxon>Bacillati</taxon>
        <taxon>Bacillota</taxon>
        <taxon>Erysipelotrichia</taxon>
        <taxon>Erysipelotrichales</taxon>
        <taxon>Coprobacillaceae</taxon>
        <taxon>Catenibacterium</taxon>
    </lineage>
</organism>
<name>A0AAW4MXL3_9FIRM</name>
<protein>
    <submittedName>
        <fullName evidence="1">Transposase</fullName>
    </submittedName>
</protein>
<dbReference type="GO" id="GO:0003677">
    <property type="term" value="F:DNA binding"/>
    <property type="evidence" value="ECO:0007669"/>
    <property type="project" value="InterPro"/>
</dbReference>
<dbReference type="InterPro" id="IPR002514">
    <property type="entry name" value="Transposase_8"/>
</dbReference>
<keyword evidence="4" id="KW-1185">Reference proteome</keyword>
<dbReference type="GO" id="GO:0004803">
    <property type="term" value="F:transposase activity"/>
    <property type="evidence" value="ECO:0007669"/>
    <property type="project" value="InterPro"/>
</dbReference>
<evidence type="ECO:0000313" key="2">
    <source>
        <dbReference type="EMBL" id="MBV3392662.1"/>
    </source>
</evidence>
<dbReference type="EMBL" id="JAHOEF010000022">
    <property type="protein sequence ID" value="MBV3382569.1"/>
    <property type="molecule type" value="Genomic_DNA"/>
</dbReference>
<dbReference type="EMBL" id="JAHOEL010000024">
    <property type="protein sequence ID" value="MBV3392662.1"/>
    <property type="molecule type" value="Genomic_DNA"/>
</dbReference>